<feature type="non-terminal residue" evidence="1">
    <location>
        <position position="103"/>
    </location>
</feature>
<dbReference type="AlphaFoldDB" id="C5L6U6"/>
<keyword evidence="2" id="KW-1185">Reference proteome</keyword>
<dbReference type="Proteomes" id="UP000007800">
    <property type="component" value="Unassembled WGS sequence"/>
</dbReference>
<dbReference type="InParanoid" id="C5L6U6"/>
<organism evidence="2">
    <name type="scientific">Perkinsus marinus (strain ATCC 50983 / TXsc)</name>
    <dbReference type="NCBI Taxonomy" id="423536"/>
    <lineage>
        <taxon>Eukaryota</taxon>
        <taxon>Sar</taxon>
        <taxon>Alveolata</taxon>
        <taxon>Perkinsozoa</taxon>
        <taxon>Perkinsea</taxon>
        <taxon>Perkinsida</taxon>
        <taxon>Perkinsidae</taxon>
        <taxon>Perkinsus</taxon>
    </lineage>
</organism>
<name>C5L6U6_PERM5</name>
<accession>C5L6U6</accession>
<gene>
    <name evidence="1" type="ORF">Pmar_PMAR027106</name>
</gene>
<dbReference type="RefSeq" id="XP_002775731.1">
    <property type="nucleotide sequence ID" value="XM_002775685.1"/>
</dbReference>
<proteinExistence type="predicted"/>
<sequence>MATPSELRVNEPTDGDIHQAAGECDEARGQVLEQFRPSFIESAGAFNTPNSLASELKKARIYKGRVRGQLGRLEEQAGNIIINNEEDEALVAQLGEQEEQLRR</sequence>
<evidence type="ECO:0000313" key="2">
    <source>
        <dbReference type="Proteomes" id="UP000007800"/>
    </source>
</evidence>
<protein>
    <submittedName>
        <fullName evidence="1">Uncharacterized protein</fullName>
    </submittedName>
</protein>
<dbReference type="GeneID" id="9041780"/>
<evidence type="ECO:0000313" key="1">
    <source>
        <dbReference type="EMBL" id="EER07547.1"/>
    </source>
</evidence>
<dbReference type="EMBL" id="GG679866">
    <property type="protein sequence ID" value="EER07547.1"/>
    <property type="molecule type" value="Genomic_DNA"/>
</dbReference>
<reference evidence="1 2" key="1">
    <citation type="submission" date="2008-07" db="EMBL/GenBank/DDBJ databases">
        <authorList>
            <person name="El-Sayed N."/>
            <person name="Caler E."/>
            <person name="Inman J."/>
            <person name="Amedeo P."/>
            <person name="Hass B."/>
            <person name="Wortman J."/>
        </authorList>
    </citation>
    <scope>NUCLEOTIDE SEQUENCE [LARGE SCALE GENOMIC DNA]</scope>
    <source>
        <strain evidence="2">ATCC 50983 / TXsc</strain>
    </source>
</reference>
<dbReference type="OrthoDB" id="469213at2759"/>